<dbReference type="InParanoid" id="A5E6Y7"/>
<dbReference type="Proteomes" id="UP000001996">
    <property type="component" value="Unassembled WGS sequence"/>
</dbReference>
<proteinExistence type="predicted"/>
<dbReference type="OrthoDB" id="2527403at2759"/>
<dbReference type="Gene3D" id="1.20.5.1230">
    <property type="entry name" value="Apolipoprotein A-I"/>
    <property type="match status" value="1"/>
</dbReference>
<gene>
    <name evidence="3" type="ORF">LELG_05376</name>
</gene>
<dbReference type="EMBL" id="CH981532">
    <property type="protein sequence ID" value="EDK47195.1"/>
    <property type="molecule type" value="Genomic_DNA"/>
</dbReference>
<dbReference type="KEGG" id="lel:PVL30_002470"/>
<accession>A5E6Y7</accession>
<keyword evidence="2" id="KW-0732">Signal</keyword>
<dbReference type="GeneID" id="5230526"/>
<name>A5E6Y7_LODEL</name>
<organism evidence="3 4">
    <name type="scientific">Lodderomyces elongisporus (strain ATCC 11503 / CBS 2605 / JCM 1781 / NBRC 1676 / NRRL YB-4239)</name>
    <name type="common">Yeast</name>
    <name type="synonym">Saccharomyces elongisporus</name>
    <dbReference type="NCBI Taxonomy" id="379508"/>
    <lineage>
        <taxon>Eukaryota</taxon>
        <taxon>Fungi</taxon>
        <taxon>Dikarya</taxon>
        <taxon>Ascomycota</taxon>
        <taxon>Saccharomycotina</taxon>
        <taxon>Pichiomycetes</taxon>
        <taxon>Debaryomycetaceae</taxon>
        <taxon>Candida/Lodderomyces clade</taxon>
        <taxon>Lodderomyces</taxon>
    </lineage>
</organism>
<feature type="signal peptide" evidence="2">
    <location>
        <begin position="1"/>
        <end position="16"/>
    </location>
</feature>
<evidence type="ECO:0000256" key="1">
    <source>
        <dbReference type="SAM" id="Coils"/>
    </source>
</evidence>
<evidence type="ECO:0008006" key="5">
    <source>
        <dbReference type="Google" id="ProtNLM"/>
    </source>
</evidence>
<dbReference type="InterPro" id="IPR018803">
    <property type="entry name" value="Ish1/Msc1-like"/>
</dbReference>
<feature type="chain" id="PRO_5002681884" description="Meiotic sister chromatid recombination protein 1" evidence="2">
    <location>
        <begin position="17"/>
        <end position="1135"/>
    </location>
</feature>
<dbReference type="HOGENOM" id="CLU_009916_0_0_1"/>
<evidence type="ECO:0000313" key="3">
    <source>
        <dbReference type="EMBL" id="EDK47195.1"/>
    </source>
</evidence>
<evidence type="ECO:0000256" key="2">
    <source>
        <dbReference type="SAM" id="SignalP"/>
    </source>
</evidence>
<reference evidence="3 4" key="1">
    <citation type="journal article" date="2009" name="Nature">
        <title>Evolution of pathogenicity and sexual reproduction in eight Candida genomes.</title>
        <authorList>
            <person name="Butler G."/>
            <person name="Rasmussen M.D."/>
            <person name="Lin M.F."/>
            <person name="Santos M.A."/>
            <person name="Sakthikumar S."/>
            <person name="Munro C.A."/>
            <person name="Rheinbay E."/>
            <person name="Grabherr M."/>
            <person name="Forche A."/>
            <person name="Reedy J.L."/>
            <person name="Agrafioti I."/>
            <person name="Arnaud M.B."/>
            <person name="Bates S."/>
            <person name="Brown A.J."/>
            <person name="Brunke S."/>
            <person name="Costanzo M.C."/>
            <person name="Fitzpatrick D.A."/>
            <person name="de Groot P.W."/>
            <person name="Harris D."/>
            <person name="Hoyer L.L."/>
            <person name="Hube B."/>
            <person name="Klis F.M."/>
            <person name="Kodira C."/>
            <person name="Lennard N."/>
            <person name="Logue M.E."/>
            <person name="Martin R."/>
            <person name="Neiman A.M."/>
            <person name="Nikolaou E."/>
            <person name="Quail M.A."/>
            <person name="Quinn J."/>
            <person name="Santos M.C."/>
            <person name="Schmitzberger F.F."/>
            <person name="Sherlock G."/>
            <person name="Shah P."/>
            <person name="Silverstein K.A."/>
            <person name="Skrzypek M.S."/>
            <person name="Soll D."/>
            <person name="Staggs R."/>
            <person name="Stansfield I."/>
            <person name="Stumpf M.P."/>
            <person name="Sudbery P.E."/>
            <person name="Srikantha T."/>
            <person name="Zeng Q."/>
            <person name="Berman J."/>
            <person name="Berriman M."/>
            <person name="Heitman J."/>
            <person name="Gow N.A."/>
            <person name="Lorenz M.C."/>
            <person name="Birren B.W."/>
            <person name="Kellis M."/>
            <person name="Cuomo C.A."/>
        </authorList>
    </citation>
    <scope>NUCLEOTIDE SEQUENCE [LARGE SCALE GENOMIC DNA]</scope>
    <source>
        <strain evidence="4">ATCC 11503 / BCRC 21390 / CBS 2605 / JCM 1781 / NBRC 1676 / NRRL YB-4239</strain>
    </source>
</reference>
<dbReference type="STRING" id="379508.A5E6Y7"/>
<dbReference type="VEuPathDB" id="FungiDB:LELG_05376"/>
<protein>
    <recommendedName>
        <fullName evidence="5">Meiotic sister chromatid recombination protein 1</fullName>
    </recommendedName>
</protein>
<feature type="coiled-coil region" evidence="1">
    <location>
        <begin position="756"/>
        <end position="783"/>
    </location>
</feature>
<keyword evidence="4" id="KW-1185">Reference proteome</keyword>
<dbReference type="Pfam" id="PF10281">
    <property type="entry name" value="Ish1"/>
    <property type="match status" value="2"/>
</dbReference>
<feature type="coiled-coil region" evidence="1">
    <location>
        <begin position="573"/>
        <end position="600"/>
    </location>
</feature>
<keyword evidence="1" id="KW-0175">Coiled coil</keyword>
<dbReference type="eggNOG" id="ENOG502RNIV">
    <property type="taxonomic scope" value="Eukaryota"/>
</dbReference>
<evidence type="ECO:0000313" key="4">
    <source>
        <dbReference type="Proteomes" id="UP000001996"/>
    </source>
</evidence>
<dbReference type="AlphaFoldDB" id="A5E6Y7"/>
<dbReference type="OMA" id="REWLYLH"/>
<sequence>MKLVWLSIVFIQLVQAANNYGFDQWSNNDLKQFLNDYKIKQDPSWDNSKLIEVATNEAKKLENGYKKLKTELDKQLQPKKNNLEDYLSFSFLFGLNEKKRSPIQDWFFESWNLDSLRKYLKHNGIKYSDTDNKSDLLKSVKSSFDKIAKKNKGSNYYPGSWLYDSWSNDDLTKWLKKYDVPFNKKSTREQLIDKVKEYNYKATNEIADTKDALFDSLDLFDKSIFDRSGQIKNEFFETWSYSQLREWLYLHGFLNDDPDTYVADLDKEKLIDTAQKYKKYLLEDIQTWLKHSERKVQPWLNKGGESSDPSSHENKHAKNLINDTFFVGIDNWSKDKLREFLNVRKVPYSIFTTRTQLVELVKEHRADPIHVEAEAYVIDQDFSTNSIKQWLIEQGQNIDGSRQDLISAFQEQFKKIGSGSNNIDSQIRFYTPDLQGYKNYLEKNVPESKKYSESRIKQAYKLVEEYFNKASETAKEEFQKDKYSAEEALQEIQKASYEYASGFYDEIDDAQSNISHLIIDARLASTNYVKSLVNKLVKDWRKFETTLLGTKKTAEGWIGDGQKQAEKGGQAVLKNVDDAKDSLAQKYEGLSKKAQALYDEYLNNAGESVDDLSTEAGKKYEEAAKEANYKYDQYVQLLNSKSDEVAEAAGKQYEKAVSDAQKKYDEYSTLFNQRIDELTNEAGKLYEAAAAEASKKFEEYNKLAQDTAADAYKEAGKQYEAAAAEANKKYNEYTKLAGKKYNNLSKSASKQYAEYSKLANKKVDQLSDDAAKLYEEAVKLANEKYAEFSKLASQKYDEWSSDATLKADKLYKEAGKQYELAAKDAAKKYDEYSSVAAAYAADLGAKASKKYNEYAKDAGNKLDDLSQEAQKQYEIAAIEAEKKYNEYSKIAGEKYEEYSKEAGKKYDELAKEAAKQYEAAKKDAGIKWDEYSKLAGEKAVEYKDIAGQKAVEYKDIAGEKATELGKEAGKKIQDWSQTASEEGGRLYSDAVEQSHKSYVKYSPKVQDWFKNVYRESLYRLGLFNEKVYEKVEDVGELAAEKWDSFLKTYSNADLKAYLRSFGYSYSWLSGLNRKELLTLAEVQEKLFTGKKHLKWERPIGEVLKGAGEDIGEALGIKKQPHGLVEHVKYYLGFNY</sequence>
<dbReference type="SUPFAM" id="SSF58113">
    <property type="entry name" value="Apolipoprotein A-I"/>
    <property type="match status" value="2"/>
</dbReference>